<name>A0A1F6EZ42_9BACT</name>
<comment type="subcellular location">
    <subcellularLocation>
        <location evidence="2">Membrane</location>
        <topology evidence="2">Peripheral membrane protein</topology>
    </subcellularLocation>
</comment>
<evidence type="ECO:0000256" key="9">
    <source>
        <dbReference type="ARBA" id="ARBA00023310"/>
    </source>
</evidence>
<keyword evidence="8" id="KW-0139">CF(1)</keyword>
<reference evidence="10 11" key="1">
    <citation type="journal article" date="2016" name="Nat. Commun.">
        <title>Thousands of microbial genomes shed light on interconnected biogeochemical processes in an aquifer system.</title>
        <authorList>
            <person name="Anantharaman K."/>
            <person name="Brown C.T."/>
            <person name="Hug L.A."/>
            <person name="Sharon I."/>
            <person name="Castelle C.J."/>
            <person name="Probst A.J."/>
            <person name="Thomas B.C."/>
            <person name="Singh A."/>
            <person name="Wilkins M.J."/>
            <person name="Karaoz U."/>
            <person name="Brodie E.L."/>
            <person name="Williams K.H."/>
            <person name="Hubbard S.S."/>
            <person name="Banfield J.F."/>
        </authorList>
    </citation>
    <scope>NUCLEOTIDE SEQUENCE [LARGE SCALE GENOMIC DNA]</scope>
</reference>
<evidence type="ECO:0000256" key="5">
    <source>
        <dbReference type="ARBA" id="ARBA00022781"/>
    </source>
</evidence>
<evidence type="ECO:0000256" key="4">
    <source>
        <dbReference type="ARBA" id="ARBA00022448"/>
    </source>
</evidence>
<dbReference type="Gene3D" id="3.40.1380.10">
    <property type="match status" value="1"/>
</dbReference>
<dbReference type="AlphaFoldDB" id="A0A1F6EZ42"/>
<evidence type="ECO:0000256" key="6">
    <source>
        <dbReference type="ARBA" id="ARBA00023065"/>
    </source>
</evidence>
<dbReference type="SUPFAM" id="SSF52943">
    <property type="entry name" value="ATP synthase (F1-ATPase), gamma subunit"/>
    <property type="match status" value="1"/>
</dbReference>
<evidence type="ECO:0000256" key="8">
    <source>
        <dbReference type="ARBA" id="ARBA00023196"/>
    </source>
</evidence>
<keyword evidence="5" id="KW-0375">Hydrogen ion transport</keyword>
<dbReference type="InterPro" id="IPR035968">
    <property type="entry name" value="ATP_synth_F1_ATPase_gsu"/>
</dbReference>
<comment type="function">
    <text evidence="1">Produces ATP from ADP in the presence of a proton gradient across the membrane. The gamma chain is believed to be important in regulating ATPase activity and the flow of protons through the CF(0) complex.</text>
</comment>
<proteinExistence type="inferred from homology"/>
<accession>A0A1F6EZ42</accession>
<gene>
    <name evidence="10" type="ORF">A3J11_01335</name>
</gene>
<keyword evidence="9" id="KW-0066">ATP synthesis</keyword>
<protein>
    <submittedName>
        <fullName evidence="10">Uncharacterized protein</fullName>
    </submittedName>
</protein>
<evidence type="ECO:0000256" key="3">
    <source>
        <dbReference type="ARBA" id="ARBA00007681"/>
    </source>
</evidence>
<evidence type="ECO:0000313" key="10">
    <source>
        <dbReference type="EMBL" id="OGG78865.1"/>
    </source>
</evidence>
<comment type="similarity">
    <text evidence="3">Belongs to the ATPase gamma chain family.</text>
</comment>
<dbReference type="GO" id="GO:0046933">
    <property type="term" value="F:proton-transporting ATP synthase activity, rotational mechanism"/>
    <property type="evidence" value="ECO:0007669"/>
    <property type="project" value="InterPro"/>
</dbReference>
<dbReference type="GO" id="GO:0045259">
    <property type="term" value="C:proton-transporting ATP synthase complex"/>
    <property type="evidence" value="ECO:0007669"/>
    <property type="project" value="UniProtKB-KW"/>
</dbReference>
<comment type="caution">
    <text evidence="10">The sequence shown here is derived from an EMBL/GenBank/DDBJ whole genome shotgun (WGS) entry which is preliminary data.</text>
</comment>
<organism evidence="10 11">
    <name type="scientific">Candidatus Kaiserbacteria bacterium RIFCSPLOWO2_02_FULL_55_12</name>
    <dbReference type="NCBI Taxonomy" id="1798522"/>
    <lineage>
        <taxon>Bacteria</taxon>
        <taxon>Candidatus Kaiseribacteriota</taxon>
    </lineage>
</organism>
<evidence type="ECO:0000256" key="1">
    <source>
        <dbReference type="ARBA" id="ARBA00003456"/>
    </source>
</evidence>
<dbReference type="Proteomes" id="UP000178919">
    <property type="component" value="Unassembled WGS sequence"/>
</dbReference>
<dbReference type="InterPro" id="IPR000131">
    <property type="entry name" value="ATP_synth_F1_gsu"/>
</dbReference>
<evidence type="ECO:0000256" key="7">
    <source>
        <dbReference type="ARBA" id="ARBA00023136"/>
    </source>
</evidence>
<evidence type="ECO:0000256" key="2">
    <source>
        <dbReference type="ARBA" id="ARBA00004170"/>
    </source>
</evidence>
<keyword evidence="7" id="KW-0472">Membrane</keyword>
<dbReference type="EMBL" id="MFMJ01000039">
    <property type="protein sequence ID" value="OGG78865.1"/>
    <property type="molecule type" value="Genomic_DNA"/>
</dbReference>
<sequence>MHALAQHREGAKKKTVSFVPHDRKSAIVFLSANTPLYGDVITRTFSAFVAEAEKKTSDAVVVGRIGRTLFEETFPARSCAYFDFPDASIAIENLKAISTYLTRYERVLVFHGRFKSIISQEVAVSPVSGEALAARDSGADDEGAKYIFEPSLETIVIFFETEIFSSLLEQVFHESRLAKLASRMVLLDRASVAVAHALARTVSKRSRLQHRVFNRKQLDSLAGVGMWFQP</sequence>
<dbReference type="Pfam" id="PF00231">
    <property type="entry name" value="ATP-synt"/>
    <property type="match status" value="1"/>
</dbReference>
<keyword evidence="4" id="KW-0813">Transport</keyword>
<evidence type="ECO:0000313" key="11">
    <source>
        <dbReference type="Proteomes" id="UP000178919"/>
    </source>
</evidence>
<keyword evidence="6" id="KW-0406">Ion transport</keyword>